<proteinExistence type="inferred from homology"/>
<dbReference type="RefSeq" id="WP_163914506.1">
    <property type="nucleotide sequence ID" value="NZ_JAAGWD010000003.1"/>
</dbReference>
<evidence type="ECO:0000256" key="6">
    <source>
        <dbReference type="RuleBase" id="RU000481"/>
    </source>
</evidence>
<evidence type="ECO:0000256" key="4">
    <source>
        <dbReference type="ARBA" id="ARBA00022679"/>
    </source>
</evidence>
<dbReference type="CDD" id="cd00609">
    <property type="entry name" value="AAT_like"/>
    <property type="match status" value="1"/>
</dbReference>
<dbReference type="GO" id="GO:0008483">
    <property type="term" value="F:transaminase activity"/>
    <property type="evidence" value="ECO:0007669"/>
    <property type="project" value="UniProtKB-KW"/>
</dbReference>
<protein>
    <recommendedName>
        <fullName evidence="6">Aminotransferase</fullName>
        <ecNumber evidence="6">2.6.1.-</ecNumber>
    </recommendedName>
</protein>
<evidence type="ECO:0000313" key="9">
    <source>
        <dbReference type="Proteomes" id="UP000474777"/>
    </source>
</evidence>
<evidence type="ECO:0000256" key="1">
    <source>
        <dbReference type="ARBA" id="ARBA00001933"/>
    </source>
</evidence>
<evidence type="ECO:0000256" key="2">
    <source>
        <dbReference type="ARBA" id="ARBA00007441"/>
    </source>
</evidence>
<dbReference type="InterPro" id="IPR015424">
    <property type="entry name" value="PyrdxlP-dep_Trfase"/>
</dbReference>
<dbReference type="InterPro" id="IPR015421">
    <property type="entry name" value="PyrdxlP-dep_Trfase_major"/>
</dbReference>
<dbReference type="Gene3D" id="3.40.640.10">
    <property type="entry name" value="Type I PLP-dependent aspartate aminotransferase-like (Major domain)"/>
    <property type="match status" value="1"/>
</dbReference>
<dbReference type="InterPro" id="IPR004838">
    <property type="entry name" value="NHTrfase_class1_PyrdxlP-BS"/>
</dbReference>
<dbReference type="PROSITE" id="PS00105">
    <property type="entry name" value="AA_TRANSFER_CLASS_1"/>
    <property type="match status" value="1"/>
</dbReference>
<reference evidence="8 9" key="1">
    <citation type="submission" date="2020-02" db="EMBL/GenBank/DDBJ databases">
        <authorList>
            <person name="Kim M.K."/>
        </authorList>
    </citation>
    <scope>NUCLEOTIDE SEQUENCE [LARGE SCALE GENOMIC DNA]</scope>
    <source>
        <strain evidence="8 9">BT327</strain>
    </source>
</reference>
<dbReference type="PANTHER" id="PTHR46383">
    <property type="entry name" value="ASPARTATE AMINOTRANSFERASE"/>
    <property type="match status" value="1"/>
</dbReference>
<name>A0A6B3LWE1_9BACT</name>
<dbReference type="Pfam" id="PF00155">
    <property type="entry name" value="Aminotran_1_2"/>
    <property type="match status" value="1"/>
</dbReference>
<dbReference type="EMBL" id="JAAGWD010000003">
    <property type="protein sequence ID" value="NEM97807.1"/>
    <property type="molecule type" value="Genomic_DNA"/>
</dbReference>
<dbReference type="InterPro" id="IPR004839">
    <property type="entry name" value="Aminotransferase_I/II_large"/>
</dbReference>
<accession>A0A6B3LWE1</accession>
<keyword evidence="4 6" id="KW-0808">Transferase</keyword>
<dbReference type="EC" id="2.6.1.-" evidence="6"/>
<comment type="cofactor">
    <cofactor evidence="1 6">
        <name>pyridoxal 5'-phosphate</name>
        <dbReference type="ChEBI" id="CHEBI:597326"/>
    </cofactor>
</comment>
<dbReference type="InterPro" id="IPR050596">
    <property type="entry name" value="AspAT/PAT-like"/>
</dbReference>
<evidence type="ECO:0000256" key="3">
    <source>
        <dbReference type="ARBA" id="ARBA00022576"/>
    </source>
</evidence>
<evidence type="ECO:0000256" key="5">
    <source>
        <dbReference type="ARBA" id="ARBA00022898"/>
    </source>
</evidence>
<dbReference type="GO" id="GO:0006520">
    <property type="term" value="P:amino acid metabolic process"/>
    <property type="evidence" value="ECO:0007669"/>
    <property type="project" value="InterPro"/>
</dbReference>
<evidence type="ECO:0000259" key="7">
    <source>
        <dbReference type="Pfam" id="PF00155"/>
    </source>
</evidence>
<dbReference type="Proteomes" id="UP000474777">
    <property type="component" value="Unassembled WGS sequence"/>
</dbReference>
<comment type="similarity">
    <text evidence="2 6">Belongs to the class-I pyridoxal-phosphate-dependent aminotransferase family.</text>
</comment>
<dbReference type="SUPFAM" id="SSF53383">
    <property type="entry name" value="PLP-dependent transferases"/>
    <property type="match status" value="1"/>
</dbReference>
<keyword evidence="3 6" id="KW-0032">Aminotransferase</keyword>
<feature type="domain" description="Aminotransferase class I/classII large" evidence="7">
    <location>
        <begin position="2"/>
        <end position="359"/>
    </location>
</feature>
<dbReference type="GO" id="GO:0030170">
    <property type="term" value="F:pyridoxal phosphate binding"/>
    <property type="evidence" value="ECO:0007669"/>
    <property type="project" value="InterPro"/>
</dbReference>
<keyword evidence="9" id="KW-1185">Reference proteome</keyword>
<gene>
    <name evidence="8" type="ORF">GXP69_08885</name>
</gene>
<dbReference type="PANTHER" id="PTHR46383:SF1">
    <property type="entry name" value="ASPARTATE AMINOTRANSFERASE"/>
    <property type="match status" value="1"/>
</dbReference>
<organism evidence="8 9">
    <name type="scientific">Pontibacter burrus</name>
    <dbReference type="NCBI Taxonomy" id="2704466"/>
    <lineage>
        <taxon>Bacteria</taxon>
        <taxon>Pseudomonadati</taxon>
        <taxon>Bacteroidota</taxon>
        <taxon>Cytophagia</taxon>
        <taxon>Cytophagales</taxon>
        <taxon>Hymenobacteraceae</taxon>
        <taxon>Pontibacter</taxon>
    </lineage>
</organism>
<dbReference type="AlphaFoldDB" id="A0A6B3LWE1"/>
<sequence length="375" mass="41515">MKLLDLSSGASYFRSPDAAIAAAITALQEGKTYYGPSEGDATLRQTIAARYAQANVTVAPEQVMVTPGTKHALFNLITVLLREGDEVVIPTPAWFGFYELLKYSKGKLVTIETKQEQNYSLTPDDIRRVLTPNSRILLLTNPGNPTGRIYSKTELESILALLHDFPELYLISDEIYDLDTYGKPFTSALACQGPQERIIVVNGFSKNFAMSGWRIGYMVGPETIVQQSTDFQASTYSGVSQFIQDAAVATLQQQDNALPPMLEVLKENRQLMKEGLSAIPGISFFEPEGAYYFFPDMRAYIGKQNSDGQTIATTQDLCNYLEQQHKLKVANGDLFGGIGHVRMSFAVEKPVLQQAMDKLRNALQQLKPALSTNNK</sequence>
<evidence type="ECO:0000313" key="8">
    <source>
        <dbReference type="EMBL" id="NEM97807.1"/>
    </source>
</evidence>
<comment type="caution">
    <text evidence="8">The sequence shown here is derived from an EMBL/GenBank/DDBJ whole genome shotgun (WGS) entry which is preliminary data.</text>
</comment>
<dbReference type="InterPro" id="IPR015422">
    <property type="entry name" value="PyrdxlP-dep_Trfase_small"/>
</dbReference>
<keyword evidence="5" id="KW-0663">Pyridoxal phosphate</keyword>
<dbReference type="Gene3D" id="3.90.1150.10">
    <property type="entry name" value="Aspartate Aminotransferase, domain 1"/>
    <property type="match status" value="1"/>
</dbReference>